<protein>
    <submittedName>
        <fullName evidence="1">Nucleotide pyrophosphohydrolase</fullName>
    </submittedName>
</protein>
<dbReference type="EMBL" id="OX359470">
    <property type="protein sequence ID" value="CAI3971243.1"/>
    <property type="molecule type" value="Genomic_DNA"/>
</dbReference>
<evidence type="ECO:0000313" key="1">
    <source>
        <dbReference type="EMBL" id="CAI3971243.1"/>
    </source>
</evidence>
<gene>
    <name evidence="1" type="ORF">ORM20_00194</name>
</gene>
<proteinExistence type="predicted"/>
<dbReference type="InterPro" id="IPR021130">
    <property type="entry name" value="PRib-ATP_PPHydrolase-like"/>
</dbReference>
<name>A0A9N6ZGC3_9VIRU</name>
<dbReference type="Pfam" id="PF01503">
    <property type="entry name" value="PRA-PH"/>
    <property type="match status" value="1"/>
</dbReference>
<dbReference type="Gene3D" id="1.10.3420.10">
    <property type="entry name" value="putative ntp pyrophosphohydrolase like domain"/>
    <property type="match status" value="1"/>
</dbReference>
<accession>A0A9N6ZGC3</accession>
<reference evidence="1" key="1">
    <citation type="submission" date="2022-10" db="EMBL/GenBank/DDBJ databases">
        <authorList>
            <person name="Meaden S."/>
        </authorList>
    </citation>
    <scope>NUCLEOTIDE SEQUENCE</scope>
</reference>
<sequence>MSSEILFDKVHEMHEKFGFHEVAENMDNETFWKFIKFRVEKQIQEEVNELLEAIDNRDAEEVLDALIDIDVFQKGTVDFLVSKEAYLEGYSRVMDANLAKKTGIKPGRPNPWGFPDLIKPEGWVAPTHEGLYGEIETRFETVN</sequence>
<organism evidence="1">
    <name type="scientific">Ochrobactrum phage ORM_20</name>
    <dbReference type="NCBI Taxonomy" id="2985243"/>
    <lineage>
        <taxon>Viruses</taxon>
    </lineage>
</organism>
<dbReference type="InterPro" id="IPR023292">
    <property type="entry name" value="NTP_PyroPHydrolase-like_dom_sf"/>
</dbReference>